<evidence type="ECO:0000313" key="4">
    <source>
        <dbReference type="Proteomes" id="UP001157109"/>
    </source>
</evidence>
<dbReference type="RefSeq" id="WP_241444301.1">
    <property type="nucleotide sequence ID" value="NZ_BSUJ01000001.1"/>
</dbReference>
<dbReference type="InterPro" id="IPR000086">
    <property type="entry name" value="NUDIX_hydrolase_dom"/>
</dbReference>
<dbReference type="Gene3D" id="3.90.79.10">
    <property type="entry name" value="Nucleoside Triphosphate Pyrophosphohydrolase"/>
    <property type="match status" value="1"/>
</dbReference>
<dbReference type="Proteomes" id="UP001157109">
    <property type="component" value="Unassembled WGS sequence"/>
</dbReference>
<feature type="compositionally biased region" description="Gly residues" evidence="1">
    <location>
        <begin position="16"/>
        <end position="28"/>
    </location>
</feature>
<dbReference type="CDD" id="cd03674">
    <property type="entry name" value="NUDIX_Hydrolase"/>
    <property type="match status" value="1"/>
</dbReference>
<proteinExistence type="predicted"/>
<feature type="domain" description="Nudix hydrolase" evidence="2">
    <location>
        <begin position="84"/>
        <end position="221"/>
    </location>
</feature>
<evidence type="ECO:0000259" key="2">
    <source>
        <dbReference type="PROSITE" id="PS51462"/>
    </source>
</evidence>
<sequence length="224" mass="23463">MTLPPPPGLGTAPTLGGLGSPGSPGGLDGSDDSGAPDALAALHAQALALLTGWAPPDADQERLRDELVAQLRAHPDAMSRGGPPEHFTVSVLVVDAVGPALREVLLTHHAKARMWLQLGGHLEPGDADLLSAATREAREESGLADLVVRPELVELDRHALGDGFTRCREHLDLRFVAVAHGGSAQPPVVSPESLDVAWWPADALPQPCGADLPRLVERVRSLRG</sequence>
<evidence type="ECO:0000313" key="3">
    <source>
        <dbReference type="EMBL" id="GMA18493.1"/>
    </source>
</evidence>
<comment type="caution">
    <text evidence="3">The sequence shown here is derived from an EMBL/GenBank/DDBJ whole genome shotgun (WGS) entry which is preliminary data.</text>
</comment>
<dbReference type="EMBL" id="BSUJ01000001">
    <property type="protein sequence ID" value="GMA18493.1"/>
    <property type="molecule type" value="Genomic_DNA"/>
</dbReference>
<evidence type="ECO:0000256" key="1">
    <source>
        <dbReference type="SAM" id="MobiDB-lite"/>
    </source>
</evidence>
<protein>
    <recommendedName>
        <fullName evidence="2">Nudix hydrolase domain-containing protein</fullName>
    </recommendedName>
</protein>
<organism evidence="3 4">
    <name type="scientific">Arsenicicoccus piscis</name>
    <dbReference type="NCBI Taxonomy" id="673954"/>
    <lineage>
        <taxon>Bacteria</taxon>
        <taxon>Bacillati</taxon>
        <taxon>Actinomycetota</taxon>
        <taxon>Actinomycetes</taxon>
        <taxon>Micrococcales</taxon>
        <taxon>Intrasporangiaceae</taxon>
        <taxon>Arsenicicoccus</taxon>
    </lineage>
</organism>
<dbReference type="SUPFAM" id="SSF55811">
    <property type="entry name" value="Nudix"/>
    <property type="match status" value="1"/>
</dbReference>
<dbReference type="InterPro" id="IPR015797">
    <property type="entry name" value="NUDIX_hydrolase-like_dom_sf"/>
</dbReference>
<reference evidence="4" key="1">
    <citation type="journal article" date="2019" name="Int. J. Syst. Evol. Microbiol.">
        <title>The Global Catalogue of Microorganisms (GCM) 10K type strain sequencing project: providing services to taxonomists for standard genome sequencing and annotation.</title>
        <authorList>
            <consortium name="The Broad Institute Genomics Platform"/>
            <consortium name="The Broad Institute Genome Sequencing Center for Infectious Disease"/>
            <person name="Wu L."/>
            <person name="Ma J."/>
        </authorList>
    </citation>
    <scope>NUCLEOTIDE SEQUENCE [LARGE SCALE GENOMIC DNA]</scope>
    <source>
        <strain evidence="4">NBRC 105830</strain>
    </source>
</reference>
<dbReference type="Pfam" id="PF00293">
    <property type="entry name" value="NUDIX"/>
    <property type="match status" value="1"/>
</dbReference>
<name>A0ABQ6HJ32_9MICO</name>
<gene>
    <name evidence="3" type="ORF">GCM10025862_05140</name>
</gene>
<accession>A0ABQ6HJ32</accession>
<feature type="region of interest" description="Disordered" evidence="1">
    <location>
        <begin position="1"/>
        <end position="37"/>
    </location>
</feature>
<dbReference type="PROSITE" id="PS51462">
    <property type="entry name" value="NUDIX"/>
    <property type="match status" value="1"/>
</dbReference>
<keyword evidence="4" id="KW-1185">Reference proteome</keyword>